<name>A0ABU8QVJ9_9PSED</name>
<comment type="caution">
    <text evidence="1">The sequence shown here is derived from an EMBL/GenBank/DDBJ whole genome shotgun (WGS) entry which is preliminary data.</text>
</comment>
<protein>
    <submittedName>
        <fullName evidence="1">Uncharacterized protein</fullName>
    </submittedName>
</protein>
<accession>A0ABU8QVJ9</accession>
<organism evidence="1 2">
    <name type="scientific">Pseudomonas farsensis</name>
    <dbReference type="NCBI Taxonomy" id="2745492"/>
    <lineage>
        <taxon>Bacteria</taxon>
        <taxon>Pseudomonadati</taxon>
        <taxon>Pseudomonadota</taxon>
        <taxon>Gammaproteobacteria</taxon>
        <taxon>Pseudomonadales</taxon>
        <taxon>Pseudomonadaceae</taxon>
        <taxon>Pseudomonas</taxon>
    </lineage>
</organism>
<dbReference type="RefSeq" id="WP_339599860.1">
    <property type="nucleotide sequence ID" value="NZ_JBBHLC010000047.1"/>
</dbReference>
<keyword evidence="2" id="KW-1185">Reference proteome</keyword>
<dbReference type="EMBL" id="JBBHLC010000047">
    <property type="protein sequence ID" value="MEJ5864695.1"/>
    <property type="molecule type" value="Genomic_DNA"/>
</dbReference>
<reference evidence="1 2" key="1">
    <citation type="submission" date="2024-02" db="EMBL/GenBank/DDBJ databases">
        <title>Identification of pathogenicity and growth-promoting function of Pseudomonas putida variant.</title>
        <authorList>
            <person name="Sun J."/>
        </authorList>
    </citation>
    <scope>NUCLEOTIDE SEQUENCE [LARGE SCALE GENOMIC DNA]</scope>
    <source>
        <strain evidence="1 2">A03</strain>
    </source>
</reference>
<evidence type="ECO:0000313" key="2">
    <source>
        <dbReference type="Proteomes" id="UP001380290"/>
    </source>
</evidence>
<gene>
    <name evidence="1" type="ORF">V7S98_15840</name>
</gene>
<evidence type="ECO:0000313" key="1">
    <source>
        <dbReference type="EMBL" id="MEJ5864695.1"/>
    </source>
</evidence>
<sequence>MTNQDRLSLIQRDIRTLELLGEMLVQHDELMECESEPRLSMRNTIGIHQAIRTISRLCAEQVGRLEP</sequence>
<dbReference type="Proteomes" id="UP001380290">
    <property type="component" value="Unassembled WGS sequence"/>
</dbReference>
<proteinExistence type="predicted"/>